<dbReference type="EMBL" id="CP003199">
    <property type="protein sequence ID" value="AEW45346.1"/>
    <property type="molecule type" value="Genomic_DNA"/>
</dbReference>
<dbReference type="KEGG" id="mhe:MHC_02410"/>
<reference evidence="1 2" key="1">
    <citation type="journal article" date="2012" name="J. Bacteriol.">
        <title>Complete genome sequence of Mycoplasma haemocanis strain Illinois.</title>
        <authorList>
            <person name="do Nascimento N.C."/>
            <person name="Guimaraes A.M."/>
            <person name="Santos A.P."/>
            <person name="Sanmiguel P.J."/>
            <person name="Messick J.B."/>
        </authorList>
    </citation>
    <scope>NUCLEOTIDE SEQUENCE [LARGE SCALE GENOMIC DNA]</scope>
    <source>
        <strain evidence="1 2">Illinois</strain>
    </source>
</reference>
<gene>
    <name evidence="1" type="ordered locus">MHC_02410</name>
</gene>
<dbReference type="STRING" id="1111676.MHC_02410"/>
<evidence type="ECO:0000313" key="2">
    <source>
        <dbReference type="Proteomes" id="UP000009135"/>
    </source>
</evidence>
<name>H6N6S4_MYCHN</name>
<keyword evidence="2" id="KW-1185">Reference proteome</keyword>
<proteinExistence type="predicted"/>
<dbReference type="OrthoDB" id="402322at2"/>
<sequence length="126" mass="13924">MTSSLLPKAVFGGSIFAGTSVGAGSVALTSSKSIFTKSTVKKGCRIHKLISSGDGIFEKIEQEDLEQEILSLRQGNFFKQIKSACERVGNKDIFISNKDSAGWQYYENDQNNSELKGKFEKYLKKD</sequence>
<dbReference type="HOGENOM" id="CLU_154533_0_0_14"/>
<protein>
    <submittedName>
        <fullName evidence="1">Uncharacterized protein</fullName>
    </submittedName>
</protein>
<organism evidence="1 2">
    <name type="scientific">Mycoplasma haemocanis (strain Illinois)</name>
    <dbReference type="NCBI Taxonomy" id="1111676"/>
    <lineage>
        <taxon>Bacteria</taxon>
        <taxon>Bacillati</taxon>
        <taxon>Mycoplasmatota</taxon>
        <taxon>Mollicutes</taxon>
        <taxon>Mycoplasmataceae</taxon>
        <taxon>Mycoplasma</taxon>
    </lineage>
</organism>
<evidence type="ECO:0000313" key="1">
    <source>
        <dbReference type="EMBL" id="AEW45346.1"/>
    </source>
</evidence>
<dbReference type="AlphaFoldDB" id="H6N6S4"/>
<accession>H6N6S4</accession>
<dbReference type="Proteomes" id="UP000009135">
    <property type="component" value="Chromosome"/>
</dbReference>